<organism evidence="1 2">
    <name type="scientific">Candidatus Adlerbacteria bacterium RIFOXYC1_FULL_48_26</name>
    <dbReference type="NCBI Taxonomy" id="1797247"/>
    <lineage>
        <taxon>Bacteria</taxon>
        <taxon>Candidatus Adleribacteriota</taxon>
    </lineage>
</organism>
<gene>
    <name evidence="1" type="ORF">A2419_01685</name>
</gene>
<dbReference type="AlphaFoldDB" id="A0A1F4Y3T4"/>
<evidence type="ECO:0000313" key="2">
    <source>
        <dbReference type="Proteomes" id="UP000176568"/>
    </source>
</evidence>
<comment type="caution">
    <text evidence="1">The sequence shown here is derived from an EMBL/GenBank/DDBJ whole genome shotgun (WGS) entry which is preliminary data.</text>
</comment>
<evidence type="ECO:0008006" key="3">
    <source>
        <dbReference type="Google" id="ProtNLM"/>
    </source>
</evidence>
<reference evidence="1 2" key="1">
    <citation type="journal article" date="2016" name="Nat. Commun.">
        <title>Thousands of microbial genomes shed light on interconnected biogeochemical processes in an aquifer system.</title>
        <authorList>
            <person name="Anantharaman K."/>
            <person name="Brown C.T."/>
            <person name="Hug L.A."/>
            <person name="Sharon I."/>
            <person name="Castelle C.J."/>
            <person name="Probst A.J."/>
            <person name="Thomas B.C."/>
            <person name="Singh A."/>
            <person name="Wilkins M.J."/>
            <person name="Karaoz U."/>
            <person name="Brodie E.L."/>
            <person name="Williams K.H."/>
            <person name="Hubbard S.S."/>
            <person name="Banfield J.F."/>
        </authorList>
    </citation>
    <scope>NUCLEOTIDE SEQUENCE [LARGE SCALE GENOMIC DNA]</scope>
</reference>
<dbReference type="EMBL" id="MEXB01000008">
    <property type="protein sequence ID" value="OGC88436.1"/>
    <property type="molecule type" value="Genomic_DNA"/>
</dbReference>
<dbReference type="STRING" id="1797247.A2419_01685"/>
<proteinExistence type="predicted"/>
<sequence length="251" mass="27665">MLLGAICAVLVLLFLLSLWFANTSWLKITHVSVSGENVVPQASIEEVVQDGLVGKYAGLFSKANIFFYPKKSIEQDLHTLYPTLGTISIRALDFHTIAVTVSEREPSALWCPAADSTQCVLLDESGFAYAHAPEYSGNVYKTYLGALPDGPLPKQFLTPERFHSLSALVETFAKKIATTTVTTVAVDENNDVHIGTSDGYKILFALEENGGDVFQHFVLTLTAAPFTTHALSEFEYIDLRFGDKVYYKLKN</sequence>
<name>A0A1F4Y3T4_9BACT</name>
<evidence type="ECO:0000313" key="1">
    <source>
        <dbReference type="EMBL" id="OGC88436.1"/>
    </source>
</evidence>
<protein>
    <recommendedName>
        <fullName evidence="3">POTRA domain-containing protein</fullName>
    </recommendedName>
</protein>
<dbReference type="Proteomes" id="UP000176568">
    <property type="component" value="Unassembled WGS sequence"/>
</dbReference>
<accession>A0A1F4Y3T4</accession>